<evidence type="ECO:0000256" key="1">
    <source>
        <dbReference type="SAM" id="MobiDB-lite"/>
    </source>
</evidence>
<feature type="compositionally biased region" description="Low complexity" evidence="1">
    <location>
        <begin position="159"/>
        <end position="170"/>
    </location>
</feature>
<gene>
    <name evidence="2" type="ORF">BU16DRAFT_567211</name>
</gene>
<evidence type="ECO:0000313" key="3">
    <source>
        <dbReference type="Proteomes" id="UP000799750"/>
    </source>
</evidence>
<evidence type="ECO:0000313" key="2">
    <source>
        <dbReference type="EMBL" id="KAF2490116.1"/>
    </source>
</evidence>
<accession>A0A6A6QDM4</accession>
<feature type="region of interest" description="Disordered" evidence="1">
    <location>
        <begin position="149"/>
        <end position="199"/>
    </location>
</feature>
<dbReference type="Proteomes" id="UP000799750">
    <property type="component" value="Unassembled WGS sequence"/>
</dbReference>
<reference evidence="2" key="1">
    <citation type="journal article" date="2020" name="Stud. Mycol.">
        <title>101 Dothideomycetes genomes: a test case for predicting lifestyles and emergence of pathogens.</title>
        <authorList>
            <person name="Haridas S."/>
            <person name="Albert R."/>
            <person name="Binder M."/>
            <person name="Bloem J."/>
            <person name="Labutti K."/>
            <person name="Salamov A."/>
            <person name="Andreopoulos B."/>
            <person name="Baker S."/>
            <person name="Barry K."/>
            <person name="Bills G."/>
            <person name="Bluhm B."/>
            <person name="Cannon C."/>
            <person name="Castanera R."/>
            <person name="Culley D."/>
            <person name="Daum C."/>
            <person name="Ezra D."/>
            <person name="Gonzalez J."/>
            <person name="Henrissat B."/>
            <person name="Kuo A."/>
            <person name="Liang C."/>
            <person name="Lipzen A."/>
            <person name="Lutzoni F."/>
            <person name="Magnuson J."/>
            <person name="Mondo S."/>
            <person name="Nolan M."/>
            <person name="Ohm R."/>
            <person name="Pangilinan J."/>
            <person name="Park H.-J."/>
            <person name="Ramirez L."/>
            <person name="Alfaro M."/>
            <person name="Sun H."/>
            <person name="Tritt A."/>
            <person name="Yoshinaga Y."/>
            <person name="Zwiers L.-H."/>
            <person name="Turgeon B."/>
            <person name="Goodwin S."/>
            <person name="Spatafora J."/>
            <person name="Crous P."/>
            <person name="Grigoriev I."/>
        </authorList>
    </citation>
    <scope>NUCLEOTIDE SEQUENCE</scope>
    <source>
        <strain evidence="2">CBS 269.34</strain>
    </source>
</reference>
<organism evidence="2 3">
    <name type="scientific">Lophium mytilinum</name>
    <dbReference type="NCBI Taxonomy" id="390894"/>
    <lineage>
        <taxon>Eukaryota</taxon>
        <taxon>Fungi</taxon>
        <taxon>Dikarya</taxon>
        <taxon>Ascomycota</taxon>
        <taxon>Pezizomycotina</taxon>
        <taxon>Dothideomycetes</taxon>
        <taxon>Pleosporomycetidae</taxon>
        <taxon>Mytilinidiales</taxon>
        <taxon>Mytilinidiaceae</taxon>
        <taxon>Lophium</taxon>
    </lineage>
</organism>
<dbReference type="AlphaFoldDB" id="A0A6A6QDM4"/>
<dbReference type="EMBL" id="MU004198">
    <property type="protein sequence ID" value="KAF2490116.1"/>
    <property type="molecule type" value="Genomic_DNA"/>
</dbReference>
<proteinExistence type="predicted"/>
<protein>
    <submittedName>
        <fullName evidence="2">Uncharacterized protein</fullName>
    </submittedName>
</protein>
<feature type="compositionally biased region" description="Polar residues" evidence="1">
    <location>
        <begin position="177"/>
        <end position="199"/>
    </location>
</feature>
<name>A0A6A6QDM4_9PEZI</name>
<keyword evidence="3" id="KW-1185">Reference proteome</keyword>
<sequence length="301" mass="33099">MEDNPNTSVQSTLIMTPSSTVIGEANEYLRTSECNACIRLVEHLDLIMSRLPALIEGESTLKKSEKLQLAFVFQVIVKHAWEITDPSSISLIGTSTACGRTRFKVVHTEGGVLQELVQGGETCRLLELSALLDKTEAILFKLSQGFHRKRNNHPKTLHTQPRTTNPTNQPAMASTVPALTTPSKAAPTRTTAFSSSDSSPDPMLHRLLAMLAIESILSVEQQLQIALNLQTLIKHIWKDVDPRSISLIMVSSGDKKYRLQIVRTDCHRLEVLAQGGAVSERRFALGALRNAVEELLADLSG</sequence>